<accession>A0A4Q1SJH9</accession>
<reference evidence="2 3" key="1">
    <citation type="journal article" date="2016" name="Int. J. Syst. Evol. Microbiol.">
        <title>Acidipila dinghuensis sp. nov., an acidobacterium isolated from forest soil.</title>
        <authorList>
            <person name="Jiang Y.W."/>
            <person name="Wang J."/>
            <person name="Chen M.H."/>
            <person name="Lv Y.Y."/>
            <person name="Qiu L.H."/>
        </authorList>
    </citation>
    <scope>NUCLEOTIDE SEQUENCE [LARGE SCALE GENOMIC DNA]</scope>
    <source>
        <strain evidence="2 3">DHOF10</strain>
    </source>
</reference>
<feature type="transmembrane region" description="Helical" evidence="1">
    <location>
        <begin position="37"/>
        <end position="56"/>
    </location>
</feature>
<name>A0A4Q1SJH9_9BACT</name>
<feature type="transmembrane region" description="Helical" evidence="1">
    <location>
        <begin position="6"/>
        <end position="30"/>
    </location>
</feature>
<dbReference type="Proteomes" id="UP000290253">
    <property type="component" value="Unassembled WGS sequence"/>
</dbReference>
<dbReference type="OrthoDB" id="122197at2"/>
<protein>
    <recommendedName>
        <fullName evidence="4">DUF2306 domain-containing protein</fullName>
    </recommendedName>
</protein>
<proteinExistence type="predicted"/>
<dbReference type="EMBL" id="SDMK01000001">
    <property type="protein sequence ID" value="RXS97589.1"/>
    <property type="molecule type" value="Genomic_DNA"/>
</dbReference>
<evidence type="ECO:0000313" key="2">
    <source>
        <dbReference type="EMBL" id="RXS97589.1"/>
    </source>
</evidence>
<sequence>MIVNILTSIHVVFSLIAIGAGSNVLFGLLAGKLAEKWTVTFFRCSLAASVAGLLLFAGHLSLTQWLAMISVYMSGAAVLGWRKFHLAGVWRSICAFSTTIVLSLNFLLLTTQAFEHIPALKALAPTLSEPAFLFSQLLEMAFFVALGMVAVGRFRDNQVALLGH</sequence>
<dbReference type="AlphaFoldDB" id="A0A4Q1SJH9"/>
<gene>
    <name evidence="2" type="ORF">ESZ00_06805</name>
</gene>
<organism evidence="2 3">
    <name type="scientific">Silvibacterium dinghuense</name>
    <dbReference type="NCBI Taxonomy" id="1560006"/>
    <lineage>
        <taxon>Bacteria</taxon>
        <taxon>Pseudomonadati</taxon>
        <taxon>Acidobacteriota</taxon>
        <taxon>Terriglobia</taxon>
        <taxon>Terriglobales</taxon>
        <taxon>Acidobacteriaceae</taxon>
        <taxon>Silvibacterium</taxon>
    </lineage>
</organism>
<keyword evidence="1" id="KW-1133">Transmembrane helix</keyword>
<feature type="transmembrane region" description="Helical" evidence="1">
    <location>
        <begin position="131"/>
        <end position="151"/>
    </location>
</feature>
<feature type="transmembrane region" description="Helical" evidence="1">
    <location>
        <begin position="93"/>
        <end position="111"/>
    </location>
</feature>
<evidence type="ECO:0008006" key="4">
    <source>
        <dbReference type="Google" id="ProtNLM"/>
    </source>
</evidence>
<keyword evidence="1" id="KW-0812">Transmembrane</keyword>
<keyword evidence="3" id="KW-1185">Reference proteome</keyword>
<comment type="caution">
    <text evidence="2">The sequence shown here is derived from an EMBL/GenBank/DDBJ whole genome shotgun (WGS) entry which is preliminary data.</text>
</comment>
<dbReference type="RefSeq" id="WP_129207368.1">
    <property type="nucleotide sequence ID" value="NZ_BMGU01000001.1"/>
</dbReference>
<evidence type="ECO:0000256" key="1">
    <source>
        <dbReference type="SAM" id="Phobius"/>
    </source>
</evidence>
<feature type="transmembrane region" description="Helical" evidence="1">
    <location>
        <begin position="62"/>
        <end position="81"/>
    </location>
</feature>
<keyword evidence="1" id="KW-0472">Membrane</keyword>
<evidence type="ECO:0000313" key="3">
    <source>
        <dbReference type="Proteomes" id="UP000290253"/>
    </source>
</evidence>